<evidence type="ECO:0000256" key="3">
    <source>
        <dbReference type="ARBA" id="ARBA00023239"/>
    </source>
</evidence>
<dbReference type="Gene3D" id="3.90.1150.10">
    <property type="entry name" value="Aspartate Aminotransferase, domain 1"/>
    <property type="match status" value="1"/>
</dbReference>
<dbReference type="GO" id="GO:0005737">
    <property type="term" value="C:cytoplasm"/>
    <property type="evidence" value="ECO:0007669"/>
    <property type="project" value="TreeGrafter"/>
</dbReference>
<name>A0A2T6BIZ1_9RHOB</name>
<dbReference type="PANTHER" id="PTHR11808">
    <property type="entry name" value="TRANS-SULFURATION ENZYME FAMILY MEMBER"/>
    <property type="match status" value="1"/>
</dbReference>
<feature type="modified residue" description="N6-(pyridoxal phosphate)lysine" evidence="4">
    <location>
        <position position="205"/>
    </location>
</feature>
<dbReference type="GO" id="GO:0030170">
    <property type="term" value="F:pyridoxal phosphate binding"/>
    <property type="evidence" value="ECO:0007669"/>
    <property type="project" value="InterPro"/>
</dbReference>
<dbReference type="Gene3D" id="3.40.640.10">
    <property type="entry name" value="Type I PLP-dependent aspartate aminotransferase-like (Major domain)"/>
    <property type="match status" value="1"/>
</dbReference>
<protein>
    <submittedName>
        <fullName evidence="6">Cystathionine gamma-synthase</fullName>
    </submittedName>
</protein>
<accession>A0A2T6BIZ1</accession>
<sequence>MTKDVSELARRPAFPESVSRAVTTPLQPSVVYASPDPDTLDAQYEGRAFGYTYSREGHPNASVLASKIDAMEGVSGGWCTASGMAAVTATMLGLLRQGDHIIGGDQLYGRSLRMLTQDLPRYGITATLADPTDAAAIEAAITPATKLILVEVVSNPTLRVADMEGIAAIAKKHGLILVVDNTFTTPRAFKAFDHGADVVIHSVTKLMAGHSDAMLGYVAAKDRDHAEAISTTIITLGLTPSPYDCWMAERGLMSFNLRYDRAEENAAALAEHIAGLPGLDAVLYPGRADHPDHNRAGDLLRGRFGNMVSFRLKGGRDQANALTRAMPEMNFAPTLGDIGTTVSHAASSSHRGLTPEGRAALGITEGFFRVSVGVEEIELLKAEFERGFAVL</sequence>
<evidence type="ECO:0000256" key="2">
    <source>
        <dbReference type="ARBA" id="ARBA00022898"/>
    </source>
</evidence>
<dbReference type="FunFam" id="3.40.640.10:FF:000046">
    <property type="entry name" value="Cystathionine gamma-lyase"/>
    <property type="match status" value="1"/>
</dbReference>
<dbReference type="GO" id="GO:0019346">
    <property type="term" value="P:transsulfuration"/>
    <property type="evidence" value="ECO:0007669"/>
    <property type="project" value="InterPro"/>
</dbReference>
<proteinExistence type="inferred from homology"/>
<dbReference type="Pfam" id="PF01053">
    <property type="entry name" value="Cys_Met_Meta_PP"/>
    <property type="match status" value="1"/>
</dbReference>
<evidence type="ECO:0000256" key="5">
    <source>
        <dbReference type="RuleBase" id="RU362118"/>
    </source>
</evidence>
<evidence type="ECO:0000256" key="4">
    <source>
        <dbReference type="PIRSR" id="PIRSR001434-2"/>
    </source>
</evidence>
<dbReference type="AlphaFoldDB" id="A0A2T6BIZ1"/>
<comment type="caution">
    <text evidence="6">The sequence shown here is derived from an EMBL/GenBank/DDBJ whole genome shotgun (WGS) entry which is preliminary data.</text>
</comment>
<dbReference type="GO" id="GO:0047804">
    <property type="term" value="F:cysteine-S-conjugate beta-lyase activity"/>
    <property type="evidence" value="ECO:0007669"/>
    <property type="project" value="UniProtKB-ARBA"/>
</dbReference>
<dbReference type="EMBL" id="QBKS01000001">
    <property type="protein sequence ID" value="PTX56016.1"/>
    <property type="molecule type" value="Genomic_DNA"/>
</dbReference>
<evidence type="ECO:0000313" key="6">
    <source>
        <dbReference type="EMBL" id="PTX56016.1"/>
    </source>
</evidence>
<dbReference type="RefSeq" id="WP_107844251.1">
    <property type="nucleotide sequence ID" value="NZ_QBKS01000001.1"/>
</dbReference>
<comment type="similarity">
    <text evidence="5">Belongs to the trans-sulfuration enzymes family.</text>
</comment>
<keyword evidence="3" id="KW-0456">Lyase</keyword>
<dbReference type="PANTHER" id="PTHR11808:SF50">
    <property type="entry name" value="CYSTATHIONINE BETA-LYASE"/>
    <property type="match status" value="1"/>
</dbReference>
<dbReference type="InterPro" id="IPR015422">
    <property type="entry name" value="PyrdxlP-dep_Trfase_small"/>
</dbReference>
<evidence type="ECO:0000313" key="7">
    <source>
        <dbReference type="Proteomes" id="UP000243978"/>
    </source>
</evidence>
<dbReference type="PIRSF" id="PIRSF001434">
    <property type="entry name" value="CGS"/>
    <property type="match status" value="1"/>
</dbReference>
<keyword evidence="2 4" id="KW-0663">Pyridoxal phosphate</keyword>
<organism evidence="6 7">
    <name type="scientific">Litoreibacter ponti</name>
    <dbReference type="NCBI Taxonomy" id="1510457"/>
    <lineage>
        <taxon>Bacteria</taxon>
        <taxon>Pseudomonadati</taxon>
        <taxon>Pseudomonadota</taxon>
        <taxon>Alphaproteobacteria</taxon>
        <taxon>Rhodobacterales</taxon>
        <taxon>Roseobacteraceae</taxon>
        <taxon>Litoreibacter</taxon>
    </lineage>
</organism>
<gene>
    <name evidence="6" type="ORF">C8N43_0665</name>
</gene>
<dbReference type="InterPro" id="IPR000277">
    <property type="entry name" value="Cys/Met-Metab_PyrdxlP-dep_enz"/>
</dbReference>
<reference evidence="6 7" key="1">
    <citation type="submission" date="2018-04" db="EMBL/GenBank/DDBJ databases">
        <title>Genomic Encyclopedia of Archaeal and Bacterial Type Strains, Phase II (KMG-II): from individual species to whole genera.</title>
        <authorList>
            <person name="Goeker M."/>
        </authorList>
    </citation>
    <scope>NUCLEOTIDE SEQUENCE [LARGE SCALE GENOMIC DNA]</scope>
    <source>
        <strain evidence="6 7">DSM 100977</strain>
    </source>
</reference>
<keyword evidence="7" id="KW-1185">Reference proteome</keyword>
<dbReference type="SUPFAM" id="SSF53383">
    <property type="entry name" value="PLP-dependent transferases"/>
    <property type="match status" value="1"/>
</dbReference>
<dbReference type="InterPro" id="IPR015424">
    <property type="entry name" value="PyrdxlP-dep_Trfase"/>
</dbReference>
<dbReference type="OrthoDB" id="9805807at2"/>
<comment type="cofactor">
    <cofactor evidence="1 5">
        <name>pyridoxal 5'-phosphate</name>
        <dbReference type="ChEBI" id="CHEBI:597326"/>
    </cofactor>
</comment>
<dbReference type="Proteomes" id="UP000243978">
    <property type="component" value="Unassembled WGS sequence"/>
</dbReference>
<evidence type="ECO:0000256" key="1">
    <source>
        <dbReference type="ARBA" id="ARBA00001933"/>
    </source>
</evidence>
<dbReference type="InterPro" id="IPR015421">
    <property type="entry name" value="PyrdxlP-dep_Trfase_major"/>
</dbReference>